<proteinExistence type="predicted"/>
<comment type="caution">
    <text evidence="2">The sequence shown here is derived from an EMBL/GenBank/DDBJ whole genome shotgun (WGS) entry which is preliminary data.</text>
</comment>
<sequence>MVQYINPELTDMVLIYGEALSNGGAARRLYMERFPGRQVPCERTFVNAVQHLVLSTEIEAVQDLGVSCIVLTTDEAGFTRDGVFNSHNTHIWSEENPHQIRERGFQQRFSINVWAGIIGNRLIGAHVLPPHLNGEGYLNFLQNELSDLLDDVPLQVRRDMWYLHDGAPGHSTPGVKNWLDANLENRWIGRNGPVLWPARSPDLNPCDFFLWGHLKQIVYETSVNTVEELTVRVNNAADADSIRRNFDMLVRTQASMARRAQACIDNGGRHFEHLI</sequence>
<dbReference type="GO" id="GO:0003676">
    <property type="term" value="F:nucleic acid binding"/>
    <property type="evidence" value="ECO:0007669"/>
    <property type="project" value="InterPro"/>
</dbReference>
<dbReference type="InterPro" id="IPR036397">
    <property type="entry name" value="RNaseH_sf"/>
</dbReference>
<dbReference type="EMBL" id="JABDTM020025392">
    <property type="protein sequence ID" value="KAH0813325.1"/>
    <property type="molecule type" value="Genomic_DNA"/>
</dbReference>
<dbReference type="AlphaFoldDB" id="A0A8J6H7C7"/>
<evidence type="ECO:0000259" key="1">
    <source>
        <dbReference type="Pfam" id="PF16087"/>
    </source>
</evidence>
<dbReference type="Proteomes" id="UP000719412">
    <property type="component" value="Unassembled WGS sequence"/>
</dbReference>
<protein>
    <recommendedName>
        <fullName evidence="1">DUF4817 domain-containing protein</fullName>
    </recommendedName>
</protein>
<keyword evidence="3" id="KW-1185">Reference proteome</keyword>
<dbReference type="Gene3D" id="3.30.420.10">
    <property type="entry name" value="Ribonuclease H-like superfamily/Ribonuclease H"/>
    <property type="match status" value="1"/>
</dbReference>
<name>A0A8J6H7C7_TENMO</name>
<dbReference type="PANTHER" id="PTHR47326">
    <property type="entry name" value="TRANSPOSABLE ELEMENT TC3 TRANSPOSASE-LIKE PROTEIN"/>
    <property type="match status" value="1"/>
</dbReference>
<reference evidence="2" key="2">
    <citation type="submission" date="2021-08" db="EMBL/GenBank/DDBJ databases">
        <authorList>
            <person name="Eriksson T."/>
        </authorList>
    </citation>
    <scope>NUCLEOTIDE SEQUENCE</scope>
    <source>
        <strain evidence="2">Stoneville</strain>
        <tissue evidence="2">Whole head</tissue>
    </source>
</reference>
<dbReference type="Pfam" id="PF16087">
    <property type="entry name" value="DUF4817"/>
    <property type="match status" value="1"/>
</dbReference>
<gene>
    <name evidence="2" type="ORF">GEV33_009465</name>
</gene>
<feature type="domain" description="DUF4817" evidence="1">
    <location>
        <begin position="11"/>
        <end position="51"/>
    </location>
</feature>
<evidence type="ECO:0000313" key="3">
    <source>
        <dbReference type="Proteomes" id="UP000719412"/>
    </source>
</evidence>
<accession>A0A8J6H7C7</accession>
<organism evidence="2 3">
    <name type="scientific">Tenebrio molitor</name>
    <name type="common">Yellow mealworm beetle</name>
    <dbReference type="NCBI Taxonomy" id="7067"/>
    <lineage>
        <taxon>Eukaryota</taxon>
        <taxon>Metazoa</taxon>
        <taxon>Ecdysozoa</taxon>
        <taxon>Arthropoda</taxon>
        <taxon>Hexapoda</taxon>
        <taxon>Insecta</taxon>
        <taxon>Pterygota</taxon>
        <taxon>Neoptera</taxon>
        <taxon>Endopterygota</taxon>
        <taxon>Coleoptera</taxon>
        <taxon>Polyphaga</taxon>
        <taxon>Cucujiformia</taxon>
        <taxon>Tenebrionidae</taxon>
        <taxon>Tenebrio</taxon>
    </lineage>
</organism>
<evidence type="ECO:0000313" key="2">
    <source>
        <dbReference type="EMBL" id="KAH0813325.1"/>
    </source>
</evidence>
<dbReference type="InterPro" id="IPR032135">
    <property type="entry name" value="DUF4817"/>
</dbReference>
<dbReference type="PANTHER" id="PTHR47326:SF1">
    <property type="entry name" value="HTH PSQ-TYPE DOMAIN-CONTAINING PROTEIN"/>
    <property type="match status" value="1"/>
</dbReference>
<reference evidence="2" key="1">
    <citation type="journal article" date="2020" name="J Insects Food Feed">
        <title>The yellow mealworm (Tenebrio molitor) genome: a resource for the emerging insects as food and feed industry.</title>
        <authorList>
            <person name="Eriksson T."/>
            <person name="Andere A."/>
            <person name="Kelstrup H."/>
            <person name="Emery V."/>
            <person name="Picard C."/>
        </authorList>
    </citation>
    <scope>NUCLEOTIDE SEQUENCE</scope>
    <source>
        <strain evidence="2">Stoneville</strain>
        <tissue evidence="2">Whole head</tissue>
    </source>
</reference>